<dbReference type="EMBL" id="DSUH01000368">
    <property type="protein sequence ID" value="HGU34331.1"/>
    <property type="molecule type" value="Genomic_DNA"/>
</dbReference>
<keyword evidence="5 9" id="KW-0227">DNA damage</keyword>
<evidence type="ECO:0000313" key="12">
    <source>
        <dbReference type="EMBL" id="HGU34331.1"/>
    </source>
</evidence>
<evidence type="ECO:0000256" key="1">
    <source>
        <dbReference type="ARBA" id="ARBA00003618"/>
    </source>
</evidence>
<dbReference type="PIRSF" id="PIRSF003128">
    <property type="entry name" value="RecN"/>
    <property type="match status" value="1"/>
</dbReference>
<feature type="domain" description="RecF/RecN/SMC N-terminal" evidence="11">
    <location>
        <begin position="1"/>
        <end position="519"/>
    </location>
</feature>
<dbReference type="InterPro" id="IPR003395">
    <property type="entry name" value="RecF/RecN/SMC_N"/>
</dbReference>
<comment type="function">
    <text evidence="1 9">May be involved in recombinational repair of damaged DNA.</text>
</comment>
<dbReference type="AlphaFoldDB" id="A0A7C4VRX8"/>
<evidence type="ECO:0000259" key="11">
    <source>
        <dbReference type="Pfam" id="PF02463"/>
    </source>
</evidence>
<protein>
    <recommendedName>
        <fullName evidence="3 9">DNA repair protein RecN</fullName>
    </recommendedName>
    <alternativeName>
        <fullName evidence="8 9">Recombination protein N</fullName>
    </alternativeName>
</protein>
<organism evidence="12">
    <name type="scientific">Desulfatirhabdium butyrativorans</name>
    <dbReference type="NCBI Taxonomy" id="340467"/>
    <lineage>
        <taxon>Bacteria</taxon>
        <taxon>Pseudomonadati</taxon>
        <taxon>Thermodesulfobacteriota</taxon>
        <taxon>Desulfobacteria</taxon>
        <taxon>Desulfobacterales</taxon>
        <taxon>Desulfatirhabdiaceae</taxon>
        <taxon>Desulfatirhabdium</taxon>
    </lineage>
</organism>
<evidence type="ECO:0000256" key="10">
    <source>
        <dbReference type="SAM" id="Coils"/>
    </source>
</evidence>
<gene>
    <name evidence="12" type="primary">recN</name>
    <name evidence="12" type="ORF">ENS29_16020</name>
</gene>
<dbReference type="NCBIfam" id="TIGR00634">
    <property type="entry name" value="recN"/>
    <property type="match status" value="1"/>
</dbReference>
<dbReference type="PANTHER" id="PTHR11059:SF0">
    <property type="entry name" value="DNA REPAIR PROTEIN RECN"/>
    <property type="match status" value="1"/>
</dbReference>
<dbReference type="Gene3D" id="3.40.50.300">
    <property type="entry name" value="P-loop containing nucleotide triphosphate hydrolases"/>
    <property type="match status" value="2"/>
</dbReference>
<dbReference type="CDD" id="cd03241">
    <property type="entry name" value="ABC_RecN"/>
    <property type="match status" value="2"/>
</dbReference>
<dbReference type="PANTHER" id="PTHR11059">
    <property type="entry name" value="DNA REPAIR PROTEIN RECN"/>
    <property type="match status" value="1"/>
</dbReference>
<name>A0A7C4VRX8_9BACT</name>
<dbReference type="FunFam" id="3.40.50.300:FF:000356">
    <property type="entry name" value="DNA repair protein RecN"/>
    <property type="match status" value="1"/>
</dbReference>
<dbReference type="GO" id="GO:0043590">
    <property type="term" value="C:bacterial nucleoid"/>
    <property type="evidence" value="ECO:0007669"/>
    <property type="project" value="TreeGrafter"/>
</dbReference>
<reference evidence="12" key="1">
    <citation type="journal article" date="2020" name="mSystems">
        <title>Genome- and Community-Level Interaction Insights into Carbon Utilization and Element Cycling Functions of Hydrothermarchaeota in Hydrothermal Sediment.</title>
        <authorList>
            <person name="Zhou Z."/>
            <person name="Liu Y."/>
            <person name="Xu W."/>
            <person name="Pan J."/>
            <person name="Luo Z.H."/>
            <person name="Li M."/>
        </authorList>
    </citation>
    <scope>NUCLEOTIDE SEQUENCE [LARGE SCALE GENOMIC DNA]</scope>
    <source>
        <strain evidence="12">SpSt-477</strain>
    </source>
</reference>
<evidence type="ECO:0000256" key="2">
    <source>
        <dbReference type="ARBA" id="ARBA00009441"/>
    </source>
</evidence>
<keyword evidence="7 9" id="KW-0234">DNA repair</keyword>
<accession>A0A7C4VRX8</accession>
<dbReference type="GO" id="GO:0006281">
    <property type="term" value="P:DNA repair"/>
    <property type="evidence" value="ECO:0007669"/>
    <property type="project" value="UniProtKB-KW"/>
</dbReference>
<evidence type="ECO:0000256" key="5">
    <source>
        <dbReference type="ARBA" id="ARBA00022763"/>
    </source>
</evidence>
<keyword evidence="6" id="KW-0067">ATP-binding</keyword>
<keyword evidence="10" id="KW-0175">Coiled coil</keyword>
<evidence type="ECO:0000256" key="4">
    <source>
        <dbReference type="ARBA" id="ARBA00022741"/>
    </source>
</evidence>
<proteinExistence type="inferred from homology"/>
<evidence type="ECO:0000256" key="3">
    <source>
        <dbReference type="ARBA" id="ARBA00021315"/>
    </source>
</evidence>
<dbReference type="GO" id="GO:0005524">
    <property type="term" value="F:ATP binding"/>
    <property type="evidence" value="ECO:0007669"/>
    <property type="project" value="UniProtKB-KW"/>
</dbReference>
<dbReference type="InterPro" id="IPR027417">
    <property type="entry name" value="P-loop_NTPase"/>
</dbReference>
<keyword evidence="4" id="KW-0547">Nucleotide-binding</keyword>
<evidence type="ECO:0000256" key="9">
    <source>
        <dbReference type="PIRNR" id="PIRNR003128"/>
    </source>
</evidence>
<comment type="similarity">
    <text evidence="2 9">Belongs to the RecN family.</text>
</comment>
<feature type="coiled-coil region" evidence="10">
    <location>
        <begin position="290"/>
        <end position="355"/>
    </location>
</feature>
<evidence type="ECO:0000256" key="7">
    <source>
        <dbReference type="ARBA" id="ARBA00023204"/>
    </source>
</evidence>
<dbReference type="Pfam" id="PF02463">
    <property type="entry name" value="SMC_N"/>
    <property type="match status" value="1"/>
</dbReference>
<dbReference type="GO" id="GO:0006310">
    <property type="term" value="P:DNA recombination"/>
    <property type="evidence" value="ECO:0007669"/>
    <property type="project" value="InterPro"/>
</dbReference>
<dbReference type="InterPro" id="IPR004604">
    <property type="entry name" value="DNA_recomb/repair_RecN"/>
</dbReference>
<dbReference type="GO" id="GO:0009432">
    <property type="term" value="P:SOS response"/>
    <property type="evidence" value="ECO:0007669"/>
    <property type="project" value="TreeGrafter"/>
</dbReference>
<dbReference type="SUPFAM" id="SSF52540">
    <property type="entry name" value="P-loop containing nucleoside triphosphate hydrolases"/>
    <property type="match status" value="1"/>
</dbReference>
<evidence type="ECO:0000256" key="8">
    <source>
        <dbReference type="ARBA" id="ARBA00033408"/>
    </source>
</evidence>
<sequence>MLRELSIKNFAIIDDVHIEFDDGLTVLTGETGAGKSIVVQAVNLLLGARADAAMVRTGCSAAELEAFFDIPESCPAADILREHDIDPSEGLIVRRVVSEANRHRISLNGRTVTGQMLQAVTGHLAGISGQHAHQRLLREEHHLVLLDAFCGLDGDRQEASRLYHGLLPLLRERETLLDLQRRQAALSEILEAERNEILEARIQPHEDQFLEGERAVLKHREFLLQSLQESMHELYSREGSVLERLVTLSKTLDKAGRIDPESAAIGRRIEEARILIEDISADVRLRLGGLEMDEGRLEAVEKRLDTLNRLKRKYGGSLDTVRLRLEEVQKELAALEDLDNKRRRIEADIAERRERLIALSRNLSTGRLQGAAKLTERMMQELSELRMGASRFEVRVEPIASTSEDGDMFVVDGKRMRETGWDRVSFWMATNPGEEVKPLARIASGGELSRVVLAIHAIMAQADAVSTIVFDEVDAGIGGRTADVVGRKLHELSKRHQLICITHLPQIARFADRHFHIAKITANDRTITTISPLDAEQRVFEMARMLGGEQMTETTLAHARELLQTA</sequence>
<evidence type="ECO:0000256" key="6">
    <source>
        <dbReference type="ARBA" id="ARBA00022840"/>
    </source>
</evidence>
<comment type="caution">
    <text evidence="12">The sequence shown here is derived from an EMBL/GenBank/DDBJ whole genome shotgun (WGS) entry which is preliminary data.</text>
</comment>